<evidence type="ECO:0000313" key="2">
    <source>
        <dbReference type="EMBL" id="KAK3362503.1"/>
    </source>
</evidence>
<comment type="caution">
    <text evidence="2">The sequence shown here is derived from an EMBL/GenBank/DDBJ whole genome shotgun (WGS) entry which is preliminary data.</text>
</comment>
<sequence>MKLALNNEPSLGDRAKIAHSVEARPPFLDHIFSEYVNGLPPSLKLGYAPDKSGEERDQGPYWKKDSDVLRNILSEKWVLREAGEPFVAQKLYERKKHLYMALTRWPKEGPMHTKLREICTREAVEKLGFVDNDVIENALSRGFGDDADLQSSRQLLVVGAWITIGERFGVKTAKLGG</sequence>
<dbReference type="GO" id="GO:0006529">
    <property type="term" value="P:asparagine biosynthetic process"/>
    <property type="evidence" value="ECO:0007669"/>
    <property type="project" value="InterPro"/>
</dbReference>
<gene>
    <name evidence="2" type="ORF">B0T25DRAFT_561573</name>
</gene>
<dbReference type="EMBL" id="JAUIQD010000001">
    <property type="protein sequence ID" value="KAK3362503.1"/>
    <property type="molecule type" value="Genomic_DNA"/>
</dbReference>
<organism evidence="2 3">
    <name type="scientific">Lasiosphaeria hispida</name>
    <dbReference type="NCBI Taxonomy" id="260671"/>
    <lineage>
        <taxon>Eukaryota</taxon>
        <taxon>Fungi</taxon>
        <taxon>Dikarya</taxon>
        <taxon>Ascomycota</taxon>
        <taxon>Pezizomycotina</taxon>
        <taxon>Sordariomycetes</taxon>
        <taxon>Sordariomycetidae</taxon>
        <taxon>Sordariales</taxon>
        <taxon>Lasiosphaeriaceae</taxon>
        <taxon>Lasiosphaeria</taxon>
    </lineage>
</organism>
<dbReference type="InterPro" id="IPR014729">
    <property type="entry name" value="Rossmann-like_a/b/a_fold"/>
</dbReference>
<dbReference type="Proteomes" id="UP001275084">
    <property type="component" value="Unassembled WGS sequence"/>
</dbReference>
<reference evidence="2" key="2">
    <citation type="submission" date="2023-06" db="EMBL/GenBank/DDBJ databases">
        <authorList>
            <consortium name="Lawrence Berkeley National Laboratory"/>
            <person name="Haridas S."/>
            <person name="Hensen N."/>
            <person name="Bonometti L."/>
            <person name="Westerberg I."/>
            <person name="Brannstrom I.O."/>
            <person name="Guillou S."/>
            <person name="Cros-Aarteil S."/>
            <person name="Calhoun S."/>
            <person name="Kuo A."/>
            <person name="Mondo S."/>
            <person name="Pangilinan J."/>
            <person name="Riley R."/>
            <person name="Labutti K."/>
            <person name="Andreopoulos B."/>
            <person name="Lipzen A."/>
            <person name="Chen C."/>
            <person name="Yanf M."/>
            <person name="Daum C."/>
            <person name="Ng V."/>
            <person name="Clum A."/>
            <person name="Steindorff A."/>
            <person name="Ohm R."/>
            <person name="Martin F."/>
            <person name="Silar P."/>
            <person name="Natvig D."/>
            <person name="Lalanne C."/>
            <person name="Gautier V."/>
            <person name="Ament-Velasquez S.L."/>
            <person name="Kruys A."/>
            <person name="Hutchinson M.I."/>
            <person name="Powell A.J."/>
            <person name="Barry K."/>
            <person name="Miller A.N."/>
            <person name="Grigoriev I.V."/>
            <person name="Debuchy R."/>
            <person name="Gladieux P."/>
            <person name="Thoren M.H."/>
            <person name="Johannesson H."/>
        </authorList>
    </citation>
    <scope>NUCLEOTIDE SEQUENCE</scope>
    <source>
        <strain evidence="2">CBS 955.72</strain>
    </source>
</reference>
<dbReference type="InterPro" id="IPR001962">
    <property type="entry name" value="Asn_synthase"/>
</dbReference>
<dbReference type="GO" id="GO:0004066">
    <property type="term" value="F:asparagine synthase (glutamine-hydrolyzing) activity"/>
    <property type="evidence" value="ECO:0007669"/>
    <property type="project" value="InterPro"/>
</dbReference>
<proteinExistence type="predicted"/>
<dbReference type="Gene3D" id="3.40.50.620">
    <property type="entry name" value="HUPs"/>
    <property type="match status" value="1"/>
</dbReference>
<evidence type="ECO:0000259" key="1">
    <source>
        <dbReference type="Pfam" id="PF00733"/>
    </source>
</evidence>
<reference evidence="2" key="1">
    <citation type="journal article" date="2023" name="Mol. Phylogenet. Evol.">
        <title>Genome-scale phylogeny and comparative genomics of the fungal order Sordariales.</title>
        <authorList>
            <person name="Hensen N."/>
            <person name="Bonometti L."/>
            <person name="Westerberg I."/>
            <person name="Brannstrom I.O."/>
            <person name="Guillou S."/>
            <person name="Cros-Aarteil S."/>
            <person name="Calhoun S."/>
            <person name="Haridas S."/>
            <person name="Kuo A."/>
            <person name="Mondo S."/>
            <person name="Pangilinan J."/>
            <person name="Riley R."/>
            <person name="LaButti K."/>
            <person name="Andreopoulos B."/>
            <person name="Lipzen A."/>
            <person name="Chen C."/>
            <person name="Yan M."/>
            <person name="Daum C."/>
            <person name="Ng V."/>
            <person name="Clum A."/>
            <person name="Steindorff A."/>
            <person name="Ohm R.A."/>
            <person name="Martin F."/>
            <person name="Silar P."/>
            <person name="Natvig D.O."/>
            <person name="Lalanne C."/>
            <person name="Gautier V."/>
            <person name="Ament-Velasquez S.L."/>
            <person name="Kruys A."/>
            <person name="Hutchinson M.I."/>
            <person name="Powell A.J."/>
            <person name="Barry K."/>
            <person name="Miller A.N."/>
            <person name="Grigoriev I.V."/>
            <person name="Debuchy R."/>
            <person name="Gladieux P."/>
            <person name="Hiltunen Thoren M."/>
            <person name="Johannesson H."/>
        </authorList>
    </citation>
    <scope>NUCLEOTIDE SEQUENCE</scope>
    <source>
        <strain evidence="2">CBS 955.72</strain>
    </source>
</reference>
<protein>
    <recommendedName>
        <fullName evidence="1">Asparagine synthetase domain-containing protein</fullName>
    </recommendedName>
</protein>
<evidence type="ECO:0000313" key="3">
    <source>
        <dbReference type="Proteomes" id="UP001275084"/>
    </source>
</evidence>
<feature type="domain" description="Asparagine synthetase" evidence="1">
    <location>
        <begin position="13"/>
        <end position="156"/>
    </location>
</feature>
<dbReference type="SUPFAM" id="SSF52402">
    <property type="entry name" value="Adenine nucleotide alpha hydrolases-like"/>
    <property type="match status" value="1"/>
</dbReference>
<name>A0AAJ0HTQ9_9PEZI</name>
<dbReference type="AlphaFoldDB" id="A0AAJ0HTQ9"/>
<accession>A0AAJ0HTQ9</accession>
<keyword evidence="3" id="KW-1185">Reference proteome</keyword>
<dbReference type="Pfam" id="PF00733">
    <property type="entry name" value="Asn_synthase"/>
    <property type="match status" value="1"/>
</dbReference>